<comment type="caution">
    <text evidence="1">Lacks conserved residue(s) required for the propagation of feature annotation.</text>
</comment>
<evidence type="ECO:0000313" key="3">
    <source>
        <dbReference type="EMBL" id="MBP0481017.1"/>
    </source>
</evidence>
<keyword evidence="1" id="KW-0998">Cell outer membrane</keyword>
<reference evidence="3" key="1">
    <citation type="submission" date="2021-03" db="EMBL/GenBank/DDBJ databases">
        <title>Sagittula salina sp. nov. strain M10.9X isolated from the marine waste.</title>
        <authorList>
            <person name="Satari L."/>
            <person name="Molina-Menor E."/>
            <person name="Vidal-Verdu A."/>
            <person name="Pascual J."/>
            <person name="Pereto J."/>
            <person name="Porcar M."/>
        </authorList>
    </citation>
    <scope>NUCLEOTIDE SEQUENCE</scope>
    <source>
        <strain evidence="3">M10.9X</strain>
    </source>
</reference>
<protein>
    <recommendedName>
        <fullName evidence="1">LPS-assembly protein LptD</fullName>
    </recommendedName>
</protein>
<comment type="subcellular location">
    <subcellularLocation>
        <location evidence="1">Cell outer membrane</location>
    </subcellularLocation>
</comment>
<dbReference type="InterPro" id="IPR007543">
    <property type="entry name" value="LptD_C"/>
</dbReference>
<comment type="function">
    <text evidence="1">Involved in the assembly of lipopolysaccharide (LPS) at the surface of the outer membrane.</text>
</comment>
<keyword evidence="4" id="KW-1185">Reference proteome</keyword>
<dbReference type="HAMAP" id="MF_01411">
    <property type="entry name" value="LPS_assembly_LptD"/>
    <property type="match status" value="1"/>
</dbReference>
<evidence type="ECO:0000313" key="4">
    <source>
        <dbReference type="Proteomes" id="UP000675940"/>
    </source>
</evidence>
<dbReference type="InterPro" id="IPR020889">
    <property type="entry name" value="LipoPS_assembly_LptD"/>
</dbReference>
<accession>A0A940MN18</accession>
<dbReference type="GO" id="GO:1990351">
    <property type="term" value="C:transporter complex"/>
    <property type="evidence" value="ECO:0007669"/>
    <property type="project" value="TreeGrafter"/>
</dbReference>
<name>A0A940MN18_9RHOB</name>
<gene>
    <name evidence="1" type="primary">lptD</name>
    <name evidence="3" type="ORF">J5474_00725</name>
</gene>
<keyword evidence="1" id="KW-0472">Membrane</keyword>
<comment type="similarity">
    <text evidence="1">Belongs to the LptD family.</text>
</comment>
<dbReference type="PANTHER" id="PTHR30189:SF1">
    <property type="entry name" value="LPS-ASSEMBLY PROTEIN LPTD"/>
    <property type="match status" value="1"/>
</dbReference>
<dbReference type="PANTHER" id="PTHR30189">
    <property type="entry name" value="LPS-ASSEMBLY PROTEIN"/>
    <property type="match status" value="1"/>
</dbReference>
<dbReference type="InterPro" id="IPR050218">
    <property type="entry name" value="LptD"/>
</dbReference>
<dbReference type="Proteomes" id="UP000675940">
    <property type="component" value="Unassembled WGS sequence"/>
</dbReference>
<dbReference type="GO" id="GO:0009279">
    <property type="term" value="C:cell outer membrane"/>
    <property type="evidence" value="ECO:0007669"/>
    <property type="project" value="UniProtKB-SubCell"/>
</dbReference>
<comment type="subunit">
    <text evidence="1">Component of the lipopolysaccharide transport and assembly complex.</text>
</comment>
<dbReference type="AlphaFoldDB" id="A0A940MN18"/>
<evidence type="ECO:0000259" key="2">
    <source>
        <dbReference type="Pfam" id="PF04453"/>
    </source>
</evidence>
<dbReference type="GO" id="GO:0015920">
    <property type="term" value="P:lipopolysaccharide transport"/>
    <property type="evidence" value="ECO:0007669"/>
    <property type="project" value="InterPro"/>
</dbReference>
<evidence type="ECO:0000256" key="1">
    <source>
        <dbReference type="HAMAP-Rule" id="MF_01411"/>
    </source>
</evidence>
<comment type="caution">
    <text evidence="3">The sequence shown here is derived from an EMBL/GenBank/DDBJ whole genome shotgun (WGS) entry which is preliminary data.</text>
</comment>
<organism evidence="3 4">
    <name type="scientific">Sagittula salina</name>
    <dbReference type="NCBI Taxonomy" id="2820268"/>
    <lineage>
        <taxon>Bacteria</taxon>
        <taxon>Pseudomonadati</taxon>
        <taxon>Pseudomonadota</taxon>
        <taxon>Alphaproteobacteria</taxon>
        <taxon>Rhodobacterales</taxon>
        <taxon>Roseobacteraceae</taxon>
        <taxon>Sagittula</taxon>
    </lineage>
</organism>
<dbReference type="GO" id="GO:0043165">
    <property type="term" value="P:Gram-negative-bacterium-type cell outer membrane assembly"/>
    <property type="evidence" value="ECO:0007669"/>
    <property type="project" value="UniProtKB-UniRule"/>
</dbReference>
<dbReference type="Pfam" id="PF04453">
    <property type="entry name" value="LptD"/>
    <property type="match status" value="1"/>
</dbReference>
<feature type="domain" description="LptD C-terminal" evidence="2">
    <location>
        <begin position="298"/>
        <end position="632"/>
    </location>
</feature>
<sequence>MPLPKGACRHHSRQERFMARVLAAVLAGGLCTVVPALPAFAQDTETTESQAPALLIADNVFVDGEDTLVATGNVEALQGDYRLTATKITYDRVGNLLTIDGPIRVEDPENGVLILADQAEVDQGFMNGLIRGARMVIDQQLQLAAVEARRVDGRYTQLSRVSVSSCQVCGANEVPLWQIRASRVIHDQQERQLYLDDAQVRLLDVPVFWLPRLRLPDPTLDRARGFLFPTFTSSTLLGFGVKVPYFIPIGDSQDVTLAPHLTTKSKSLEARYRRAFRYGKLTMTGAISGDDFRDDGLRGYLFAEGTFRLPRNYTLKFTTQSVSDPAYLNDYNITSADRLVNTLEVGRVARDRRISFGLESYYTLRDYEENATQPGVIATFHTDRRFLWDRVPGEFRLAAEATGLQRDSTLDVDGPDADAEVDGRDSWRLSVEGSWQNRWTFGPGLRLGAAGNLFLDHYVTDQDAAVPNQISRATPGAAVELRWPLMRVEADGARSLLEPVAQIGWVGGSRGLNANEESTRVEFDEANLLSLSRYPAADRREHGTTYAAGLRWLHEARAGWTAALTLGRIWQDDIDPAFSRSSGLDSLESDWLIAGRFTNPMGMTLAARGLLDEQNRFTKAEARAGWSNARMDLGASYVLLTIDPDEGRNRATSEWTFDSRYEVTRNWETTTEIRYDLVDRRLDRVGLGLQYRNECIQVGLGATRTFASSTNLEPSTDIDLTVALSGFGVDGSAKEYRRTCR</sequence>
<proteinExistence type="inferred from homology"/>
<dbReference type="EMBL" id="JAGISH010000001">
    <property type="protein sequence ID" value="MBP0481017.1"/>
    <property type="molecule type" value="Genomic_DNA"/>
</dbReference>
<keyword evidence="1" id="KW-0732">Signal</keyword>